<dbReference type="PANTHER" id="PTHR45725">
    <property type="entry name" value="FORMIN HOMOLOGY 2 FAMILY MEMBER"/>
    <property type="match status" value="1"/>
</dbReference>
<dbReference type="OrthoDB" id="3236053at2759"/>
<feature type="compositionally biased region" description="Pro residues" evidence="1">
    <location>
        <begin position="632"/>
        <end position="649"/>
    </location>
</feature>
<evidence type="ECO:0000313" key="2">
    <source>
        <dbReference type="EMBL" id="KAG5652014.1"/>
    </source>
</evidence>
<reference evidence="2" key="2">
    <citation type="submission" date="2021-10" db="EMBL/GenBank/DDBJ databases">
        <title>Phylogenomics reveals ancestral predisposition of the termite-cultivated fungus Termitomyces towards a domesticated lifestyle.</title>
        <authorList>
            <person name="Auxier B."/>
            <person name="Grum-Grzhimaylo A."/>
            <person name="Cardenas M.E."/>
            <person name="Lodge J.D."/>
            <person name="Laessoe T."/>
            <person name="Pedersen O."/>
            <person name="Smith M.E."/>
            <person name="Kuyper T.W."/>
            <person name="Franco-Molano E.A."/>
            <person name="Baroni T.J."/>
            <person name="Aanen D.K."/>
        </authorList>
    </citation>
    <scope>NUCLEOTIDE SEQUENCE</scope>
    <source>
        <strain evidence="2">D49</strain>
    </source>
</reference>
<feature type="region of interest" description="Disordered" evidence="1">
    <location>
        <begin position="422"/>
        <end position="457"/>
    </location>
</feature>
<dbReference type="EMBL" id="JABCKI010000171">
    <property type="protein sequence ID" value="KAG5652014.1"/>
    <property type="molecule type" value="Genomic_DNA"/>
</dbReference>
<name>A0A9P7GJY6_9AGAR</name>
<organism evidence="2 3">
    <name type="scientific">Sphagnurus paluster</name>
    <dbReference type="NCBI Taxonomy" id="117069"/>
    <lineage>
        <taxon>Eukaryota</taxon>
        <taxon>Fungi</taxon>
        <taxon>Dikarya</taxon>
        <taxon>Basidiomycota</taxon>
        <taxon>Agaricomycotina</taxon>
        <taxon>Agaricomycetes</taxon>
        <taxon>Agaricomycetidae</taxon>
        <taxon>Agaricales</taxon>
        <taxon>Tricholomatineae</taxon>
        <taxon>Lyophyllaceae</taxon>
        <taxon>Sphagnurus</taxon>
    </lineage>
</organism>
<comment type="caution">
    <text evidence="2">The sequence shown here is derived from an EMBL/GenBank/DDBJ whole genome shotgun (WGS) entry which is preliminary data.</text>
</comment>
<gene>
    <name evidence="2" type="ORF">H0H81_006596</name>
</gene>
<evidence type="ECO:0000256" key="1">
    <source>
        <dbReference type="SAM" id="MobiDB-lite"/>
    </source>
</evidence>
<protein>
    <submittedName>
        <fullName evidence="2">Uncharacterized protein</fullName>
    </submittedName>
</protein>
<dbReference type="InterPro" id="IPR051425">
    <property type="entry name" value="Formin_Homology"/>
</dbReference>
<feature type="region of interest" description="Disordered" evidence="1">
    <location>
        <begin position="239"/>
        <end position="349"/>
    </location>
</feature>
<feature type="compositionally biased region" description="Polar residues" evidence="1">
    <location>
        <begin position="315"/>
        <end position="332"/>
    </location>
</feature>
<accession>A0A9P7GJY6</accession>
<evidence type="ECO:0000313" key="3">
    <source>
        <dbReference type="Proteomes" id="UP000717328"/>
    </source>
</evidence>
<feature type="region of interest" description="Disordered" evidence="1">
    <location>
        <begin position="583"/>
        <end position="702"/>
    </location>
</feature>
<feature type="compositionally biased region" description="Pro residues" evidence="1">
    <location>
        <begin position="597"/>
        <end position="618"/>
    </location>
</feature>
<dbReference type="AlphaFoldDB" id="A0A9P7GJY6"/>
<sequence length="726" mass="77979">MDDSSITDTDAHSLGPSVASILGIKGSLRFRPHGSTQKAHVILRRVTVSDDSSDDGQNSTLVRFSLFAQKRIEVKPGKEILLTVASHDGNFIDQPVVFEGDMISSEDISDEEDVTQVADEEELFVPPTAMPPKMRKTWNKRADDPSPVISTIERRPLTSIGIQTEPPYVSISTQAHTSCRSVSSQTQVTSTSASVQVDPPRLIQSSCAVQTIYSEGYKNFEVQTDQVLMEDKVIATSILPNDFPGKTRERSLSPMELDSPPESPQLSSGDIPHETSPQSGKPPTIVGDMFPKPHPPRIQSPAWSTASSPTAEDMQISSPIIRNSSSDRNIVSPTDEIPPRPNNKKPQIDISSRTIPKVPTTVISVPLLINTDKATKPTVRSEKQRYHNPFVSGGFMTEFVGPVDKLSGQEKPSSTVMRIKVEMDEDKSPIPTPKMPPSKMAPSPPPRSKSSMTPCSSTLKACSQNAVASSSKVLLEKPIPTKPMHHLRLSSTRALEKSPVTSLGLVPQIQLGATPSSPPPDPKSLAYISSGPSSNPLNIRPSASGALRNTAKVVPIAPKTLTQPSTKKRILVGTGWPLVKATNGSVTNQPLDSTPAPTTPAPPLPPPPLPSAIPPPLPTLSNLSNIVSYSSPSPPPTAPPPLPPSPPAIQPKWKPLNSGSSFLSPPAPSEVISTTAPATCPPQIPVRPKRQASGKQQKLGHSKSPVCKFFDYVLEPFLQLQILIFQ</sequence>
<reference evidence="2" key="1">
    <citation type="submission" date="2021-02" db="EMBL/GenBank/DDBJ databases">
        <authorList>
            <person name="Nieuwenhuis M."/>
            <person name="Van De Peppel L.J.J."/>
        </authorList>
    </citation>
    <scope>NUCLEOTIDE SEQUENCE</scope>
    <source>
        <strain evidence="2">D49</strain>
    </source>
</reference>
<keyword evidence="3" id="KW-1185">Reference proteome</keyword>
<feature type="compositionally biased region" description="Low complexity" evidence="1">
    <location>
        <begin position="619"/>
        <end position="631"/>
    </location>
</feature>
<dbReference type="Proteomes" id="UP000717328">
    <property type="component" value="Unassembled WGS sequence"/>
</dbReference>
<proteinExistence type="predicted"/>
<feature type="region of interest" description="Disordered" evidence="1">
    <location>
        <begin position="510"/>
        <end position="533"/>
    </location>
</feature>
<dbReference type="PANTHER" id="PTHR45725:SF1">
    <property type="entry name" value="DISHEVELLED ASSOCIATED ACTIVATOR OF MORPHOGENESIS, ISOFORM D"/>
    <property type="match status" value="1"/>
</dbReference>
<feature type="compositionally biased region" description="Low complexity" evidence="1">
    <location>
        <begin position="300"/>
        <end position="311"/>
    </location>
</feature>